<dbReference type="Proteomes" id="UP000309340">
    <property type="component" value="Unassembled WGS sequence"/>
</dbReference>
<evidence type="ECO:0000313" key="3">
    <source>
        <dbReference type="EMBL" id="TKA65002.1"/>
    </source>
</evidence>
<evidence type="ECO:0000313" key="4">
    <source>
        <dbReference type="Proteomes" id="UP000309340"/>
    </source>
</evidence>
<gene>
    <name evidence="3" type="ORF">B0A55_09435</name>
</gene>
<feature type="domain" description="DUF7730" evidence="2">
    <location>
        <begin position="7"/>
        <end position="193"/>
    </location>
</feature>
<keyword evidence="4" id="KW-1185">Reference proteome</keyword>
<protein>
    <recommendedName>
        <fullName evidence="2">DUF7730 domain-containing protein</fullName>
    </recommendedName>
</protein>
<feature type="region of interest" description="Disordered" evidence="1">
    <location>
        <begin position="47"/>
        <end position="68"/>
    </location>
</feature>
<evidence type="ECO:0000259" key="2">
    <source>
        <dbReference type="Pfam" id="PF24864"/>
    </source>
</evidence>
<reference evidence="3 4" key="1">
    <citation type="submission" date="2017-03" db="EMBL/GenBank/DDBJ databases">
        <title>Genomes of endolithic fungi from Antarctica.</title>
        <authorList>
            <person name="Coleine C."/>
            <person name="Masonjones S."/>
            <person name="Stajich J.E."/>
        </authorList>
    </citation>
    <scope>NUCLEOTIDE SEQUENCE [LARGE SCALE GENOMIC DNA]</scope>
    <source>
        <strain evidence="3 4">CCFEE 5184</strain>
    </source>
</reference>
<name>A0A4U0WNY0_9PEZI</name>
<sequence length="267" mass="30025">MARKGIFDLPPELRNLIYSRYLHTFEGGVITPKLPEDIVTLETLPEAGTSTSQNQSRRHHGAVSEPEAWKKSTAPALLSACKQVHREEVSLFIHSQRTLITDLSTFDIWLSTQSNAQRHAIRHLALGPGIAELQVLSRQGELFQVSSEAQAHAVVKVASNLPCLVTLEVEMARQLPFRVQWLEGGFEALEIVRVKHVAKCKTQHDDEKLDQTSGKLSASEQWWQRVHARVRRAVEDGTIASIGCLEKRLQSHLERKILRRATAGRKT</sequence>
<organism evidence="3 4">
    <name type="scientific">Friedmanniomyces simplex</name>
    <dbReference type="NCBI Taxonomy" id="329884"/>
    <lineage>
        <taxon>Eukaryota</taxon>
        <taxon>Fungi</taxon>
        <taxon>Dikarya</taxon>
        <taxon>Ascomycota</taxon>
        <taxon>Pezizomycotina</taxon>
        <taxon>Dothideomycetes</taxon>
        <taxon>Dothideomycetidae</taxon>
        <taxon>Mycosphaerellales</taxon>
        <taxon>Teratosphaeriaceae</taxon>
        <taxon>Friedmanniomyces</taxon>
    </lineage>
</organism>
<proteinExistence type="predicted"/>
<comment type="caution">
    <text evidence="3">The sequence shown here is derived from an EMBL/GenBank/DDBJ whole genome shotgun (WGS) entry which is preliminary data.</text>
</comment>
<dbReference type="Pfam" id="PF24864">
    <property type="entry name" value="DUF7730"/>
    <property type="match status" value="1"/>
</dbReference>
<evidence type="ECO:0000256" key="1">
    <source>
        <dbReference type="SAM" id="MobiDB-lite"/>
    </source>
</evidence>
<dbReference type="AlphaFoldDB" id="A0A4U0WNY0"/>
<dbReference type="EMBL" id="NAJQ01000776">
    <property type="protein sequence ID" value="TKA65002.1"/>
    <property type="molecule type" value="Genomic_DNA"/>
</dbReference>
<accession>A0A4U0WNY0</accession>
<dbReference type="InterPro" id="IPR056632">
    <property type="entry name" value="DUF7730"/>
</dbReference>